<keyword evidence="1 3" id="KW-0807">Transducer</keyword>
<comment type="caution">
    <text evidence="6">The sequence shown here is derived from an EMBL/GenBank/DDBJ whole genome shotgun (WGS) entry which is preliminary data.</text>
</comment>
<dbReference type="PANTHER" id="PTHR32089">
    <property type="entry name" value="METHYL-ACCEPTING CHEMOTAXIS PROTEIN MCPB"/>
    <property type="match status" value="1"/>
</dbReference>
<dbReference type="PRINTS" id="PR00260">
    <property type="entry name" value="CHEMTRNSDUCR"/>
</dbReference>
<dbReference type="PROSITE" id="PS50111">
    <property type="entry name" value="CHEMOTAXIS_TRANSDUC_2"/>
    <property type="match status" value="1"/>
</dbReference>
<dbReference type="SMART" id="SM00283">
    <property type="entry name" value="MA"/>
    <property type="match status" value="1"/>
</dbReference>
<feature type="domain" description="Methyl-accepting transducer" evidence="5">
    <location>
        <begin position="68"/>
        <end position="304"/>
    </location>
</feature>
<evidence type="ECO:0000259" key="5">
    <source>
        <dbReference type="PROSITE" id="PS50111"/>
    </source>
</evidence>
<name>A0A0B0I7Q3_9BACI</name>
<dbReference type="InterPro" id="IPR004089">
    <property type="entry name" value="MCPsignal_dom"/>
</dbReference>
<feature type="coiled-coil region" evidence="4">
    <location>
        <begin position="328"/>
        <end position="358"/>
    </location>
</feature>
<evidence type="ECO:0000313" key="7">
    <source>
        <dbReference type="Proteomes" id="UP000030832"/>
    </source>
</evidence>
<gene>
    <name evidence="6" type="ORF">LQ50_21045</name>
</gene>
<dbReference type="eggNOG" id="COG0840">
    <property type="taxonomic scope" value="Bacteria"/>
</dbReference>
<dbReference type="InterPro" id="IPR004090">
    <property type="entry name" value="Chemotax_Me-accpt_rcpt"/>
</dbReference>
<evidence type="ECO:0000256" key="4">
    <source>
        <dbReference type="SAM" id="Coils"/>
    </source>
</evidence>
<sequence length="364" mass="39891">MNGILIGAVIVLAVTTAYFAFRYYQLKQKSQLDSGETEERGTHFNESMEKVKTLSTSIHQKGELIVESGEVASEKGDIVRAAIDEVGLGLTKQYKATEESSAALEEMTSAIVDLADRSNHIADQSQTTLDLTKKGNEALQISIKKMEDFNQMMTASNHSIKSLGDKSKEIGTIVKVITGISEQINLLALNAAIEAARAGEHGRGFAVVADEVRKLAEQAKKSADEVATIVKGTQSETDNVVKVMEQGTVEFENTNQSTIGVGKMFEQILTSITRIADSNNDSSATTEELSSSSQQIMSTFEQITSISQESVEMFEELMEISDDQLNMMEKLVREAKSLNEINEEIDLLNTSTEEQENKEVRLAV</sequence>
<dbReference type="GO" id="GO:0016020">
    <property type="term" value="C:membrane"/>
    <property type="evidence" value="ECO:0007669"/>
    <property type="project" value="InterPro"/>
</dbReference>
<reference evidence="6 7" key="1">
    <citation type="submission" date="2014-09" db="EMBL/GenBank/DDBJ databases">
        <title>Genome sequencing and annotation of Bacillus Okhensis strain Kh10-101T.</title>
        <authorList>
            <person name="Prakash J.S."/>
        </authorList>
    </citation>
    <scope>NUCLEOTIDE SEQUENCE [LARGE SCALE GENOMIC DNA]</scope>
    <source>
        <strain evidence="7">Kh10-101T</strain>
    </source>
</reference>
<dbReference type="SUPFAM" id="SSF58104">
    <property type="entry name" value="Methyl-accepting chemotaxis protein (MCP) signaling domain"/>
    <property type="match status" value="1"/>
</dbReference>
<dbReference type="GO" id="GO:0007165">
    <property type="term" value="P:signal transduction"/>
    <property type="evidence" value="ECO:0007669"/>
    <property type="project" value="UniProtKB-KW"/>
</dbReference>
<dbReference type="Pfam" id="PF00015">
    <property type="entry name" value="MCPsignal"/>
    <property type="match status" value="1"/>
</dbReference>
<dbReference type="EMBL" id="JRJU01000038">
    <property type="protein sequence ID" value="KHF38488.1"/>
    <property type="molecule type" value="Genomic_DNA"/>
</dbReference>
<protein>
    <submittedName>
        <fullName evidence="6">Chemotaxis protein</fullName>
    </submittedName>
</protein>
<dbReference type="GO" id="GO:0004888">
    <property type="term" value="F:transmembrane signaling receptor activity"/>
    <property type="evidence" value="ECO:0007669"/>
    <property type="project" value="InterPro"/>
</dbReference>
<keyword evidence="7" id="KW-1185">Reference proteome</keyword>
<dbReference type="RefSeq" id="WP_034632626.1">
    <property type="nucleotide sequence ID" value="NZ_JRJU01000038.1"/>
</dbReference>
<evidence type="ECO:0000256" key="3">
    <source>
        <dbReference type="PROSITE-ProRule" id="PRU00284"/>
    </source>
</evidence>
<organism evidence="6 7">
    <name type="scientific">Halalkalibacter okhensis</name>
    <dbReference type="NCBI Taxonomy" id="333138"/>
    <lineage>
        <taxon>Bacteria</taxon>
        <taxon>Bacillati</taxon>
        <taxon>Bacillota</taxon>
        <taxon>Bacilli</taxon>
        <taxon>Bacillales</taxon>
        <taxon>Bacillaceae</taxon>
        <taxon>Halalkalibacter</taxon>
    </lineage>
</organism>
<evidence type="ECO:0000256" key="1">
    <source>
        <dbReference type="ARBA" id="ARBA00023224"/>
    </source>
</evidence>
<comment type="similarity">
    <text evidence="2">Belongs to the methyl-accepting chemotaxis (MCP) protein family.</text>
</comment>
<dbReference type="PANTHER" id="PTHR32089:SF112">
    <property type="entry name" value="LYSOZYME-LIKE PROTEIN-RELATED"/>
    <property type="match status" value="1"/>
</dbReference>
<dbReference type="AlphaFoldDB" id="A0A0B0I7Q3"/>
<dbReference type="Proteomes" id="UP000030832">
    <property type="component" value="Unassembled WGS sequence"/>
</dbReference>
<dbReference type="Gene3D" id="1.10.287.950">
    <property type="entry name" value="Methyl-accepting chemotaxis protein"/>
    <property type="match status" value="1"/>
</dbReference>
<evidence type="ECO:0000313" key="6">
    <source>
        <dbReference type="EMBL" id="KHF38488.1"/>
    </source>
</evidence>
<dbReference type="STRING" id="333138.LQ50_21045"/>
<proteinExistence type="inferred from homology"/>
<evidence type="ECO:0000256" key="2">
    <source>
        <dbReference type="ARBA" id="ARBA00029447"/>
    </source>
</evidence>
<accession>A0A0B0I7Q3</accession>
<dbReference type="GO" id="GO:0006935">
    <property type="term" value="P:chemotaxis"/>
    <property type="evidence" value="ECO:0007669"/>
    <property type="project" value="InterPro"/>
</dbReference>
<dbReference type="OrthoDB" id="107771at2"/>
<keyword evidence="4" id="KW-0175">Coiled coil</keyword>
<dbReference type="CDD" id="cd11386">
    <property type="entry name" value="MCP_signal"/>
    <property type="match status" value="1"/>
</dbReference>